<evidence type="ECO:0000256" key="7">
    <source>
        <dbReference type="ARBA" id="ARBA00022840"/>
    </source>
</evidence>
<dbReference type="Proteomes" id="UP000198339">
    <property type="component" value="Unassembled WGS sequence"/>
</dbReference>
<reference evidence="12 13" key="1">
    <citation type="submission" date="2017-06" db="EMBL/GenBank/DDBJ databases">
        <authorList>
            <person name="Kim H.J."/>
            <person name="Triplett B.A."/>
        </authorList>
    </citation>
    <scope>NUCLEOTIDE SEQUENCE [LARGE SCALE GENOMIC DNA]</scope>
    <source>
        <strain evidence="12 13">DS15</strain>
    </source>
</reference>
<dbReference type="EMBL" id="FZPA01000003">
    <property type="protein sequence ID" value="SNS66917.1"/>
    <property type="molecule type" value="Genomic_DNA"/>
</dbReference>
<dbReference type="GO" id="GO:0006302">
    <property type="term" value="P:double-strand break repair"/>
    <property type="evidence" value="ECO:0007669"/>
    <property type="project" value="TreeGrafter"/>
</dbReference>
<dbReference type="HAMAP" id="MF_00365">
    <property type="entry name" value="RecF"/>
    <property type="match status" value="1"/>
</dbReference>
<evidence type="ECO:0000313" key="12">
    <source>
        <dbReference type="EMBL" id="SNS66917.1"/>
    </source>
</evidence>
<evidence type="ECO:0000256" key="5">
    <source>
        <dbReference type="ARBA" id="ARBA00022705"/>
    </source>
</evidence>
<keyword evidence="5 9" id="KW-0235">DNA replication</keyword>
<dbReference type="InterPro" id="IPR018078">
    <property type="entry name" value="DNA-binding_RecF_CS"/>
</dbReference>
<keyword evidence="9 10" id="KW-0234">DNA repair</keyword>
<dbReference type="Gene3D" id="3.40.50.300">
    <property type="entry name" value="P-loop containing nucleotide triphosphate hydrolases"/>
    <property type="match status" value="1"/>
</dbReference>
<dbReference type="InterPro" id="IPR042174">
    <property type="entry name" value="RecF_2"/>
</dbReference>
<dbReference type="InterPro" id="IPR003395">
    <property type="entry name" value="RecF/RecN/SMC_N"/>
</dbReference>
<keyword evidence="4 9" id="KW-0963">Cytoplasm</keyword>
<dbReference type="GO" id="GO:0005737">
    <property type="term" value="C:cytoplasm"/>
    <property type="evidence" value="ECO:0007669"/>
    <property type="project" value="UniProtKB-SubCell"/>
</dbReference>
<name>A0A239GCM8_9SPHN</name>
<comment type="function">
    <text evidence="9 10">The RecF protein is involved in DNA metabolism; it is required for DNA replication and normal SOS inducibility. RecF binds preferentially to single-stranded, linear DNA. It also seems to bind ATP.</text>
</comment>
<comment type="similarity">
    <text evidence="2 9 10">Belongs to the RecF family.</text>
</comment>
<keyword evidence="6 9" id="KW-0547">Nucleotide-binding</keyword>
<dbReference type="GO" id="GO:0000731">
    <property type="term" value="P:DNA synthesis involved in DNA repair"/>
    <property type="evidence" value="ECO:0007669"/>
    <property type="project" value="TreeGrafter"/>
</dbReference>
<comment type="subcellular location">
    <subcellularLocation>
        <location evidence="1 9 10">Cytoplasm</location>
    </subcellularLocation>
</comment>
<evidence type="ECO:0000259" key="11">
    <source>
        <dbReference type="Pfam" id="PF02463"/>
    </source>
</evidence>
<dbReference type="GO" id="GO:0005524">
    <property type="term" value="F:ATP binding"/>
    <property type="evidence" value="ECO:0007669"/>
    <property type="project" value="UniProtKB-UniRule"/>
</dbReference>
<evidence type="ECO:0000256" key="1">
    <source>
        <dbReference type="ARBA" id="ARBA00004496"/>
    </source>
</evidence>
<dbReference type="SUPFAM" id="SSF52540">
    <property type="entry name" value="P-loop containing nucleoside triphosphate hydrolases"/>
    <property type="match status" value="1"/>
</dbReference>
<dbReference type="AlphaFoldDB" id="A0A239GCM8"/>
<keyword evidence="8 9" id="KW-0238">DNA-binding</keyword>
<keyword evidence="9 10" id="KW-0742">SOS response</keyword>
<dbReference type="Pfam" id="PF02463">
    <property type="entry name" value="SMC_N"/>
    <property type="match status" value="1"/>
</dbReference>
<feature type="binding site" evidence="9">
    <location>
        <begin position="60"/>
        <end position="67"/>
    </location>
    <ligand>
        <name>ATP</name>
        <dbReference type="ChEBI" id="CHEBI:30616"/>
    </ligand>
</feature>
<evidence type="ECO:0000256" key="4">
    <source>
        <dbReference type="ARBA" id="ARBA00022490"/>
    </source>
</evidence>
<evidence type="ECO:0000256" key="2">
    <source>
        <dbReference type="ARBA" id="ARBA00008016"/>
    </source>
</evidence>
<accession>A0A239GCM8</accession>
<evidence type="ECO:0000256" key="8">
    <source>
        <dbReference type="ARBA" id="ARBA00023125"/>
    </source>
</evidence>
<evidence type="ECO:0000256" key="9">
    <source>
        <dbReference type="HAMAP-Rule" id="MF_00365"/>
    </source>
</evidence>
<organism evidence="12 13">
    <name type="scientific">Sphingopyxis indica</name>
    <dbReference type="NCBI Taxonomy" id="436663"/>
    <lineage>
        <taxon>Bacteria</taxon>
        <taxon>Pseudomonadati</taxon>
        <taxon>Pseudomonadota</taxon>
        <taxon>Alphaproteobacteria</taxon>
        <taxon>Sphingomonadales</taxon>
        <taxon>Sphingomonadaceae</taxon>
        <taxon>Sphingopyxis</taxon>
    </lineage>
</organism>
<dbReference type="GO" id="GO:0003697">
    <property type="term" value="F:single-stranded DNA binding"/>
    <property type="evidence" value="ECO:0007669"/>
    <property type="project" value="UniProtKB-UniRule"/>
</dbReference>
<dbReference type="NCBIfam" id="TIGR00611">
    <property type="entry name" value="recf"/>
    <property type="match status" value="1"/>
</dbReference>
<gene>
    <name evidence="9" type="primary">recF</name>
    <name evidence="12" type="ORF">SAMN06295955_103136</name>
</gene>
<dbReference type="GO" id="GO:0006260">
    <property type="term" value="P:DNA replication"/>
    <property type="evidence" value="ECO:0007669"/>
    <property type="project" value="UniProtKB-UniRule"/>
</dbReference>
<protein>
    <recommendedName>
        <fullName evidence="3 9">DNA replication and repair protein RecF</fullName>
    </recommendedName>
</protein>
<dbReference type="InterPro" id="IPR001238">
    <property type="entry name" value="DNA-binding_RecF"/>
</dbReference>
<sequence>MKNPVDGKIFTASVARPGWRHDEWWVSRGMMTLIRLSLTDFRNHAGADLVAAPGLVALYGDNGAGKTNILEAISLLAPGRGLRRAPLAEMVRDGASGGFAVFAEVLAGHHPAPVALGTGIEPAHPGRRLVRINGSPAAAASLGDWLAVLWLTPAMDRLFVETAGNRRRFLDRLVLALDPRHAQHGNRYEAAMRARGKLLADLAAADPQWLASLEAQMAEHGAAIDAARQHMLAALSAELARQPDAPFARPLLTLVDSEGAPRDAPWTVEALRTLFAGRRRIDAAAARATAGPHRDDLAAGHAATGRAAARCSTGEQKAMLLSLVLAHSDCVARLRGARPVLLLDEVAAHLDPSRRDALYDRIAAQGGQAWLTGTEAALFDAMPAPVTRFRIADGRIAAG</sequence>
<dbReference type="PROSITE" id="PS00617">
    <property type="entry name" value="RECF_1"/>
    <property type="match status" value="1"/>
</dbReference>
<keyword evidence="7 9" id="KW-0067">ATP-binding</keyword>
<dbReference type="PANTHER" id="PTHR32182:SF0">
    <property type="entry name" value="DNA REPLICATION AND REPAIR PROTEIN RECF"/>
    <property type="match status" value="1"/>
</dbReference>
<evidence type="ECO:0000313" key="13">
    <source>
        <dbReference type="Proteomes" id="UP000198339"/>
    </source>
</evidence>
<dbReference type="GO" id="GO:0009432">
    <property type="term" value="P:SOS response"/>
    <property type="evidence" value="ECO:0007669"/>
    <property type="project" value="UniProtKB-UniRule"/>
</dbReference>
<keyword evidence="9 10" id="KW-0227">DNA damage</keyword>
<dbReference type="InterPro" id="IPR027417">
    <property type="entry name" value="P-loop_NTPase"/>
</dbReference>
<evidence type="ECO:0000256" key="3">
    <source>
        <dbReference type="ARBA" id="ARBA00020170"/>
    </source>
</evidence>
<feature type="domain" description="RecF/RecN/SMC N-terminal" evidence="11">
    <location>
        <begin position="33"/>
        <end position="369"/>
    </location>
</feature>
<evidence type="ECO:0000256" key="10">
    <source>
        <dbReference type="RuleBase" id="RU000578"/>
    </source>
</evidence>
<keyword evidence="13" id="KW-1185">Reference proteome</keyword>
<dbReference type="Gene3D" id="1.20.1050.90">
    <property type="entry name" value="RecF/RecN/SMC, N-terminal domain"/>
    <property type="match status" value="1"/>
</dbReference>
<dbReference type="PROSITE" id="PS00618">
    <property type="entry name" value="RECF_2"/>
    <property type="match status" value="1"/>
</dbReference>
<dbReference type="PANTHER" id="PTHR32182">
    <property type="entry name" value="DNA REPLICATION AND REPAIR PROTEIN RECF"/>
    <property type="match status" value="1"/>
</dbReference>
<proteinExistence type="inferred from homology"/>
<evidence type="ECO:0000256" key="6">
    <source>
        <dbReference type="ARBA" id="ARBA00022741"/>
    </source>
</evidence>